<dbReference type="EMBL" id="JBFDAA010000006">
    <property type="protein sequence ID" value="KAL1131692.1"/>
    <property type="molecule type" value="Genomic_DNA"/>
</dbReference>
<gene>
    <name evidence="2" type="ORF">AAG570_011305</name>
</gene>
<feature type="transmembrane region" description="Helical" evidence="1">
    <location>
        <begin position="258"/>
        <end position="283"/>
    </location>
</feature>
<protein>
    <submittedName>
        <fullName evidence="2">Uncharacterized protein</fullName>
    </submittedName>
</protein>
<evidence type="ECO:0000313" key="3">
    <source>
        <dbReference type="Proteomes" id="UP001558652"/>
    </source>
</evidence>
<organism evidence="2 3">
    <name type="scientific">Ranatra chinensis</name>
    <dbReference type="NCBI Taxonomy" id="642074"/>
    <lineage>
        <taxon>Eukaryota</taxon>
        <taxon>Metazoa</taxon>
        <taxon>Ecdysozoa</taxon>
        <taxon>Arthropoda</taxon>
        <taxon>Hexapoda</taxon>
        <taxon>Insecta</taxon>
        <taxon>Pterygota</taxon>
        <taxon>Neoptera</taxon>
        <taxon>Paraneoptera</taxon>
        <taxon>Hemiptera</taxon>
        <taxon>Heteroptera</taxon>
        <taxon>Panheteroptera</taxon>
        <taxon>Nepomorpha</taxon>
        <taxon>Nepidae</taxon>
        <taxon>Ranatrinae</taxon>
        <taxon>Ranatra</taxon>
    </lineage>
</organism>
<keyword evidence="1" id="KW-0472">Membrane</keyword>
<reference evidence="2 3" key="1">
    <citation type="submission" date="2024-07" db="EMBL/GenBank/DDBJ databases">
        <title>Chromosome-level genome assembly of the water stick insect Ranatra chinensis (Heteroptera: Nepidae).</title>
        <authorList>
            <person name="Liu X."/>
        </authorList>
    </citation>
    <scope>NUCLEOTIDE SEQUENCE [LARGE SCALE GENOMIC DNA]</scope>
    <source>
        <strain evidence="2">Cailab_2021Rc</strain>
        <tissue evidence="2">Muscle</tissue>
    </source>
</reference>
<dbReference type="PANTHER" id="PTHR12335">
    <property type="entry name" value="TIPE PROTEIN TEMPERATURE-INDUCED PARALYTIC E"/>
    <property type="match status" value="1"/>
</dbReference>
<sequence>QANTGALKRYNCNNDSQCTELTGVFNCSLGHCANISELFLCNARPDGIQVDSRRDNLKLNGWFSCHHAKCTKYRREPKCDRYCSKITTSSTNVFLQYGDNVFTGQCSRAVAHTAEIWNQDQKTVLLASCHTIVRNDSGLTATDCVNGTLTNVSMIPQPFMNFTTLWSIVETSLDDPVDPEQRFLPMQKVLTIYNVSKLLINLDGCVNTLKGECADFVNTHGNDGDNDTAQSRFPCFYKKNDATLVVARFDLDKTWRDLLVAVFVPSSLFVVSLVSLVVIGHSVSVGDDAKMRCHLCPTTGGRRQRVRTREEIDAEIDLAMDGIIERSNAVAAIANTDT</sequence>
<feature type="non-terminal residue" evidence="2">
    <location>
        <position position="1"/>
    </location>
</feature>
<dbReference type="AlphaFoldDB" id="A0ABD0YYJ2"/>
<accession>A0ABD0YYJ2</accession>
<name>A0ABD0YYJ2_9HEMI</name>
<evidence type="ECO:0000313" key="2">
    <source>
        <dbReference type="EMBL" id="KAL1131692.1"/>
    </source>
</evidence>
<keyword evidence="3" id="KW-1185">Reference proteome</keyword>
<proteinExistence type="predicted"/>
<keyword evidence="1" id="KW-0812">Transmembrane</keyword>
<evidence type="ECO:0000256" key="1">
    <source>
        <dbReference type="SAM" id="Phobius"/>
    </source>
</evidence>
<dbReference type="Proteomes" id="UP001558652">
    <property type="component" value="Unassembled WGS sequence"/>
</dbReference>
<keyword evidence="1" id="KW-1133">Transmembrane helix</keyword>
<dbReference type="PANTHER" id="PTHR12335:SF3">
    <property type="entry name" value="IP11896P"/>
    <property type="match status" value="1"/>
</dbReference>
<comment type="caution">
    <text evidence="2">The sequence shown here is derived from an EMBL/GenBank/DDBJ whole genome shotgun (WGS) entry which is preliminary data.</text>
</comment>
<dbReference type="InterPro" id="IPR031578">
    <property type="entry name" value="TipE"/>
</dbReference>